<evidence type="ECO:0000256" key="5">
    <source>
        <dbReference type="ARBA" id="ARBA00023136"/>
    </source>
</evidence>
<evidence type="ECO:0000256" key="2">
    <source>
        <dbReference type="ARBA" id="ARBA00022475"/>
    </source>
</evidence>
<accession>A0A5M5SUW7</accession>
<dbReference type="EMBL" id="VWCJ01000001">
    <property type="protein sequence ID" value="KAA5001835.1"/>
    <property type="molecule type" value="Genomic_DNA"/>
</dbReference>
<comment type="subcellular location">
    <subcellularLocation>
        <location evidence="1">Cell membrane</location>
        <topology evidence="1">Multi-pass membrane protein</topology>
    </subcellularLocation>
    <subcellularLocation>
        <location evidence="6">Membrane</location>
        <topology evidence="6">Multi-pass membrane protein</topology>
    </subcellularLocation>
</comment>
<dbReference type="GO" id="GO:0005886">
    <property type="term" value="C:plasma membrane"/>
    <property type="evidence" value="ECO:0007669"/>
    <property type="project" value="UniProtKB-SubCell"/>
</dbReference>
<gene>
    <name evidence="9" type="ORF">F2Z89_00575</name>
</gene>
<dbReference type="RefSeq" id="WP_032568356.1">
    <property type="nucleotide sequence ID" value="NZ_BAABYZ010000001.1"/>
</dbReference>
<evidence type="ECO:0000256" key="1">
    <source>
        <dbReference type="ARBA" id="ARBA00004651"/>
    </source>
</evidence>
<evidence type="ECO:0000313" key="10">
    <source>
        <dbReference type="Proteomes" id="UP000460666"/>
    </source>
</evidence>
<dbReference type="AlphaFoldDB" id="A0A5M5SUW7"/>
<proteinExistence type="inferred from homology"/>
<comment type="similarity">
    <text evidence="6">Belongs to the exbB/tolQ family.</text>
</comment>
<evidence type="ECO:0000256" key="7">
    <source>
        <dbReference type="SAM" id="Phobius"/>
    </source>
</evidence>
<feature type="domain" description="MotA/TolQ/ExbB proton channel" evidence="8">
    <location>
        <begin position="33"/>
        <end position="112"/>
    </location>
</feature>
<sequence>MDFSLDKSTIIWLIAIVAGTCSLYLYIKKLKDKNKLISNRRLVENIPSIISTIGVLGTFYGITSGLLSFNSDDLDTSIPALLDGLKTAFFTSIAGMVCSLIMSKIINSYFDKADDGISDANQAASQICKAVQEMSQKNIAILNALKEQSENQAKNQTAFYRSVGDILIALQTSHNNTESAINSMVILSRSQETTVNDLRSKVESMTLSLGAVEENSTIQTATLSNIQQQTKELSNTDRNISEMLDILSGMSNIQEEISEETKAFGGKLHSEVVEIEDKMDATNQLLTSKFDEFSELLKKSNTEALVEVMKTVTEEFQKQMNSLINKLIQENFDQLNKSVEKLNTWQQENKAMISSLTQQYKEMASNFESTSTTLSQVGDDTRTLVSEGGKLKQLIDSLNQVIVEDQKFIDVSNKLQETANISKENMEKFDESTKILNDWVRKQRNFVDGVQLLIEKLDELNKIRDYSEQFWKGTKEKMEEGVSIITQGSQTLNSQLTSLDRQFYNRLGATLAELDNCITKMVEHVNNRK</sequence>
<keyword evidence="4 7" id="KW-1133">Transmembrane helix</keyword>
<dbReference type="Proteomes" id="UP000460666">
    <property type="component" value="Unassembled WGS sequence"/>
</dbReference>
<reference evidence="9 10" key="1">
    <citation type="journal article" date="2019" name="Nat. Med.">
        <title>A library of human gut bacterial isolates paired with longitudinal multiomics data enables mechanistic microbiome research.</title>
        <authorList>
            <person name="Poyet M."/>
            <person name="Groussin M."/>
            <person name="Gibbons S.M."/>
            <person name="Avila-Pacheco J."/>
            <person name="Jiang X."/>
            <person name="Kearney S.M."/>
            <person name="Perrotta A.R."/>
            <person name="Berdy B."/>
            <person name="Zhao S."/>
            <person name="Lieberman T.D."/>
            <person name="Swanson P.K."/>
            <person name="Smith M."/>
            <person name="Roesemann S."/>
            <person name="Alexander J.E."/>
            <person name="Rich S.A."/>
            <person name="Livny J."/>
            <person name="Vlamakis H."/>
            <person name="Clish C."/>
            <person name="Bullock K."/>
            <person name="Deik A."/>
            <person name="Scott J."/>
            <person name="Pierce K.A."/>
            <person name="Xavier R.J."/>
            <person name="Alm E.J."/>
        </authorList>
    </citation>
    <scope>NUCLEOTIDE SEQUENCE [LARGE SCALE GENOMIC DNA]</scope>
    <source>
        <strain evidence="9 10">BIOML-A46</strain>
    </source>
</reference>
<keyword evidence="3 7" id="KW-0812">Transmembrane</keyword>
<dbReference type="GO" id="GO:0015031">
    <property type="term" value="P:protein transport"/>
    <property type="evidence" value="ECO:0007669"/>
    <property type="project" value="UniProtKB-KW"/>
</dbReference>
<evidence type="ECO:0000256" key="3">
    <source>
        <dbReference type="ARBA" id="ARBA00022692"/>
    </source>
</evidence>
<evidence type="ECO:0000259" key="8">
    <source>
        <dbReference type="Pfam" id="PF01618"/>
    </source>
</evidence>
<evidence type="ECO:0000313" key="9">
    <source>
        <dbReference type="EMBL" id="KAA5001835.1"/>
    </source>
</evidence>
<name>A0A5M5SUW7_BACFG</name>
<keyword evidence="6" id="KW-0653">Protein transport</keyword>
<keyword evidence="2" id="KW-1003">Cell membrane</keyword>
<dbReference type="Pfam" id="PF01618">
    <property type="entry name" value="MotA_ExbB"/>
    <property type="match status" value="1"/>
</dbReference>
<evidence type="ECO:0000256" key="6">
    <source>
        <dbReference type="RuleBase" id="RU004057"/>
    </source>
</evidence>
<dbReference type="InterPro" id="IPR002898">
    <property type="entry name" value="MotA_ExbB_proton_chnl"/>
</dbReference>
<keyword evidence="6" id="KW-0813">Transport</keyword>
<feature type="transmembrane region" description="Helical" evidence="7">
    <location>
        <begin position="48"/>
        <end position="67"/>
    </location>
</feature>
<comment type="caution">
    <text evidence="9">The sequence shown here is derived from an EMBL/GenBank/DDBJ whole genome shotgun (WGS) entry which is preliminary data.</text>
</comment>
<organism evidence="9 10">
    <name type="scientific">Bacteroides fragilis</name>
    <dbReference type="NCBI Taxonomy" id="817"/>
    <lineage>
        <taxon>Bacteria</taxon>
        <taxon>Pseudomonadati</taxon>
        <taxon>Bacteroidota</taxon>
        <taxon>Bacteroidia</taxon>
        <taxon>Bacteroidales</taxon>
        <taxon>Bacteroidaceae</taxon>
        <taxon>Bacteroides</taxon>
    </lineage>
</organism>
<protein>
    <recommendedName>
        <fullName evidence="8">MotA/TolQ/ExbB proton channel domain-containing protein</fullName>
    </recommendedName>
</protein>
<keyword evidence="5 7" id="KW-0472">Membrane</keyword>
<feature type="transmembrane region" description="Helical" evidence="7">
    <location>
        <begin position="87"/>
        <end position="106"/>
    </location>
</feature>
<feature type="transmembrane region" description="Helical" evidence="7">
    <location>
        <begin position="6"/>
        <end position="27"/>
    </location>
</feature>
<evidence type="ECO:0000256" key="4">
    <source>
        <dbReference type="ARBA" id="ARBA00022989"/>
    </source>
</evidence>